<proteinExistence type="predicted"/>
<dbReference type="EMBL" id="CP132302">
    <property type="protein sequence ID" value="WLR98750.1"/>
    <property type="molecule type" value="Genomic_DNA"/>
</dbReference>
<reference evidence="1 2" key="1">
    <citation type="submission" date="2023-08" db="EMBL/GenBank/DDBJ databases">
        <title>Pathogen: clinical or host-associated sample.</title>
        <authorList>
            <person name="Hergert J."/>
            <person name="Casey R."/>
            <person name="Wagner J."/>
            <person name="Young E.L."/>
            <person name="Oakeson K.F."/>
        </authorList>
    </citation>
    <scope>NUCLEOTIDE SEQUENCE [LARGE SCALE GENOMIC DNA]</scope>
    <source>
        <strain evidence="1 2">1760953</strain>
    </source>
</reference>
<dbReference type="AlphaFoldDB" id="A0AA50CMI2"/>
<keyword evidence="2" id="KW-1185">Reference proteome</keyword>
<dbReference type="RefSeq" id="WP_306038375.1">
    <property type="nucleotide sequence ID" value="NZ_CP132302.1"/>
</dbReference>
<evidence type="ECO:0000313" key="2">
    <source>
        <dbReference type="Proteomes" id="UP001234585"/>
    </source>
</evidence>
<name>A0AA50CMI2_9HYPH</name>
<dbReference type="Proteomes" id="UP001234585">
    <property type="component" value="Chromosome"/>
</dbReference>
<evidence type="ECO:0000313" key="1">
    <source>
        <dbReference type="EMBL" id="WLR98750.1"/>
    </source>
</evidence>
<protein>
    <submittedName>
        <fullName evidence="1">Uncharacterized protein</fullName>
    </submittedName>
</protein>
<accession>A0AA50CMI2</accession>
<organism evidence="1 2">
    <name type="scientific">Shinella sumterensis</name>
    <dbReference type="NCBI Taxonomy" id="1967501"/>
    <lineage>
        <taxon>Bacteria</taxon>
        <taxon>Pseudomonadati</taxon>
        <taxon>Pseudomonadota</taxon>
        <taxon>Alphaproteobacteria</taxon>
        <taxon>Hyphomicrobiales</taxon>
        <taxon>Rhizobiaceae</taxon>
        <taxon>Shinella</taxon>
    </lineage>
</organism>
<sequence length="205" mass="23374">MTKRQLPPEIHAENLSRGLAIFAYRSDRHCGHQRNDGTGTTMDGIAAQAANQNAAHAIQHLNWIGGQSRWAFDLQMGLGTILKLSDPRRERWELPDTSLTHELLAAVYSALGRAIQWGTSEPALGKMEIEHLTEGMLAAARLVEAIEKEKFTDRHNDDRSRVKILIHRARIAEHYQDLERWRRDRERGTIDQMLGTAAEETEFFK</sequence>
<gene>
    <name evidence="1" type="ORF">Q9313_06935</name>
</gene>